<dbReference type="EMBL" id="DSLA01000130">
    <property type="protein sequence ID" value="HEH36070.1"/>
    <property type="molecule type" value="Genomic_DNA"/>
</dbReference>
<comment type="caution">
    <text evidence="1">The sequence shown here is derived from an EMBL/GenBank/DDBJ whole genome shotgun (WGS) entry which is preliminary data.</text>
</comment>
<sequence>MFQSDLKVIVFHYGFFGERFIANLMNYTNSCPSYGACGINACTRCKENLYSFSKNIVASFHMVDPKTLPSFVEDAEDYLPKFIPESDVAIAINVHSDILLALPKKLEGKVSALIVPVEEPRWCSPGLARQLEEMCKDMGMEFLSPKPFCSMRRCGKKTIDRFIEEFGIGYPEFEIEIEGGKGKVSIKRSQPCGAAWYIGIKLRSFDFSDYTIRELWNAVSEAHHSFPCTASMEKDPEYNETLLHVAGYIARHSVDEAIGYRGEEEIPEQLKKIVL</sequence>
<dbReference type="AlphaFoldDB" id="A0A7J2TKC8"/>
<evidence type="ECO:0000313" key="1">
    <source>
        <dbReference type="EMBL" id="HEH36070.1"/>
    </source>
</evidence>
<dbReference type="InterPro" id="IPR003745">
    <property type="entry name" value="DUF166"/>
</dbReference>
<evidence type="ECO:0008006" key="2">
    <source>
        <dbReference type="Google" id="ProtNLM"/>
    </source>
</evidence>
<reference evidence="1" key="1">
    <citation type="journal article" date="2020" name="mSystems">
        <title>Genome- and Community-Level Interaction Insights into Carbon Utilization and Element Cycling Functions of Hydrothermarchaeota in Hydrothermal Sediment.</title>
        <authorList>
            <person name="Zhou Z."/>
            <person name="Liu Y."/>
            <person name="Xu W."/>
            <person name="Pan J."/>
            <person name="Luo Z.H."/>
            <person name="Li M."/>
        </authorList>
    </citation>
    <scope>NUCLEOTIDE SEQUENCE [LARGE SCALE GENOMIC DNA]</scope>
    <source>
        <strain evidence="1">SpSt-26</strain>
    </source>
</reference>
<proteinExistence type="predicted"/>
<accession>A0A7J2TKC8</accession>
<gene>
    <name evidence="1" type="ORF">ENP88_08080</name>
</gene>
<organism evidence="1">
    <name type="scientific">Archaeoglobus fulgidus</name>
    <dbReference type="NCBI Taxonomy" id="2234"/>
    <lineage>
        <taxon>Archaea</taxon>
        <taxon>Methanobacteriati</taxon>
        <taxon>Methanobacteriota</taxon>
        <taxon>Archaeoglobi</taxon>
        <taxon>Archaeoglobales</taxon>
        <taxon>Archaeoglobaceae</taxon>
        <taxon>Archaeoglobus</taxon>
    </lineage>
</organism>
<protein>
    <recommendedName>
        <fullName evidence="2">Thymidylate synthase</fullName>
    </recommendedName>
</protein>
<name>A0A7J2TKC8_ARCFL</name>
<dbReference type="Pfam" id="PF02593">
    <property type="entry name" value="DUF166"/>
    <property type="match status" value="1"/>
</dbReference>